<dbReference type="NCBIfam" id="TIGR01770">
    <property type="entry name" value="NDH_I_N"/>
    <property type="match status" value="1"/>
</dbReference>
<keyword evidence="4 5" id="KW-0472">Membrane</keyword>
<feature type="transmembrane region" description="Helical" evidence="5">
    <location>
        <begin position="198"/>
        <end position="221"/>
    </location>
</feature>
<feature type="transmembrane region" description="Helical" evidence="5">
    <location>
        <begin position="157"/>
        <end position="178"/>
    </location>
</feature>
<evidence type="ECO:0000256" key="5">
    <source>
        <dbReference type="HAMAP-Rule" id="MF_00445"/>
    </source>
</evidence>
<comment type="similarity">
    <text evidence="5">Belongs to the complex I subunit 2 family.</text>
</comment>
<name>A0ABW1SFA1_9PROT</name>
<feature type="transmembrane region" description="Helical" evidence="5">
    <location>
        <begin position="316"/>
        <end position="338"/>
    </location>
</feature>
<comment type="catalytic activity">
    <reaction evidence="5">
        <text>a quinone + NADH + 5 H(+)(in) = a quinol + NAD(+) + 4 H(+)(out)</text>
        <dbReference type="Rhea" id="RHEA:57888"/>
        <dbReference type="ChEBI" id="CHEBI:15378"/>
        <dbReference type="ChEBI" id="CHEBI:24646"/>
        <dbReference type="ChEBI" id="CHEBI:57540"/>
        <dbReference type="ChEBI" id="CHEBI:57945"/>
        <dbReference type="ChEBI" id="CHEBI:132124"/>
    </reaction>
</comment>
<evidence type="ECO:0000256" key="4">
    <source>
        <dbReference type="ARBA" id="ARBA00023136"/>
    </source>
</evidence>
<feature type="transmembrane region" description="Helical" evidence="5">
    <location>
        <begin position="359"/>
        <end position="377"/>
    </location>
</feature>
<accession>A0ABW1SFA1</accession>
<comment type="subcellular location">
    <subcellularLocation>
        <location evidence="5">Cell membrane</location>
        <topology evidence="5">Multi-pass membrane protein</topology>
    </subcellularLocation>
    <subcellularLocation>
        <location evidence="1">Endomembrane system</location>
        <topology evidence="1">Multi-pass membrane protein</topology>
    </subcellularLocation>
    <subcellularLocation>
        <location evidence="6">Membrane</location>
        <topology evidence="6">Multi-pass membrane protein</topology>
    </subcellularLocation>
</comment>
<feature type="transmembrane region" description="Helical" evidence="5">
    <location>
        <begin position="128"/>
        <end position="145"/>
    </location>
</feature>
<evidence type="ECO:0000256" key="2">
    <source>
        <dbReference type="ARBA" id="ARBA00022692"/>
    </source>
</evidence>
<evidence type="ECO:0000256" key="1">
    <source>
        <dbReference type="ARBA" id="ARBA00004127"/>
    </source>
</evidence>
<sequence length="472" mass="49656">MNWTEIFSAAGSELFLVCAGLIGVLAGAWLKDKFASLSIFAGAIVLFIAAAISLLQIDGGQAFGGLWETDRYTNLAKAVAYVCAGVSLVIAEGYLTREKLIRFEYALLVVFASLGMGIMLSANDFMTLYLGIETLGLSSYVLAAFNRDSQRSSEAGLKYFVLGALASGLILYGMSLVYGFTGATNYDAVAGAEYSLGLLFGLVLMITGLAFKVSAAPLHVWTPDVYEGAPTPVVAFFASGPKVAAMIVFATILFEAFGTSIDQWQDVIVIISGASMLIGAFGALRQTNIKRLLAYSSIGNMGYALIALAAGEEVGAAALLVYMAIYALSQLGIFGVVLSMRRRGGMVEDISELSGLSTSMPWLAVCMTALIFSVAGIPPLGGFFGKYVVFMAGLEAGLLPLVIIGVIASVVSLGYYLRVIMTMWGGDKMPAFESVSGTVSMTITASTILAFPIFVIFIGWMMGIAGGGFSFG</sequence>
<dbReference type="EMBL" id="JBHSSW010000066">
    <property type="protein sequence ID" value="MFC6199942.1"/>
    <property type="molecule type" value="Genomic_DNA"/>
</dbReference>
<evidence type="ECO:0000259" key="7">
    <source>
        <dbReference type="Pfam" id="PF00361"/>
    </source>
</evidence>
<keyword evidence="5" id="KW-0520">NAD</keyword>
<keyword evidence="5" id="KW-1003">Cell membrane</keyword>
<feature type="transmembrane region" description="Helical" evidence="5">
    <location>
        <begin position="6"/>
        <end position="30"/>
    </location>
</feature>
<feature type="transmembrane region" description="Helical" evidence="5">
    <location>
        <begin position="75"/>
        <end position="96"/>
    </location>
</feature>
<evidence type="ECO:0000256" key="3">
    <source>
        <dbReference type="ARBA" id="ARBA00022989"/>
    </source>
</evidence>
<dbReference type="EC" id="7.1.1.-" evidence="5"/>
<evidence type="ECO:0000313" key="8">
    <source>
        <dbReference type="EMBL" id="MFC6199942.1"/>
    </source>
</evidence>
<feature type="domain" description="NADH:quinone oxidoreductase/Mrp antiporter transmembrane" evidence="7">
    <location>
        <begin position="122"/>
        <end position="411"/>
    </location>
</feature>
<feature type="transmembrane region" description="Helical" evidence="5">
    <location>
        <begin position="266"/>
        <end position="285"/>
    </location>
</feature>
<feature type="transmembrane region" description="Helical" evidence="5">
    <location>
        <begin position="438"/>
        <end position="462"/>
    </location>
</feature>
<keyword evidence="2 5" id="KW-0812">Transmembrane</keyword>
<reference evidence="9" key="1">
    <citation type="journal article" date="2019" name="Int. J. Syst. Evol. Microbiol.">
        <title>The Global Catalogue of Microorganisms (GCM) 10K type strain sequencing project: providing services to taxonomists for standard genome sequencing and annotation.</title>
        <authorList>
            <consortium name="The Broad Institute Genomics Platform"/>
            <consortium name="The Broad Institute Genome Sequencing Center for Infectious Disease"/>
            <person name="Wu L."/>
            <person name="Ma J."/>
        </authorList>
    </citation>
    <scope>NUCLEOTIDE SEQUENCE [LARGE SCALE GENOMIC DNA]</scope>
    <source>
        <strain evidence="9">CGMCC-1.15741</strain>
    </source>
</reference>
<feature type="transmembrane region" description="Helical" evidence="5">
    <location>
        <begin position="292"/>
        <end position="310"/>
    </location>
</feature>
<keyword evidence="3 5" id="KW-1133">Transmembrane helix</keyword>
<comment type="subunit">
    <text evidence="5">NDH-1 is composed of 14 different subunits. Subunits NuoA, H, J, K, L, M, N constitute the membrane sector of the complex.</text>
</comment>
<keyword evidence="5" id="KW-0874">Quinone</keyword>
<feature type="transmembrane region" description="Helical" evidence="5">
    <location>
        <begin position="37"/>
        <end position="55"/>
    </location>
</feature>
<comment type="caution">
    <text evidence="8">The sequence shown here is derived from an EMBL/GenBank/DDBJ whole genome shotgun (WGS) entry which is preliminary data.</text>
</comment>
<dbReference type="Pfam" id="PF00361">
    <property type="entry name" value="Proton_antipo_M"/>
    <property type="match status" value="1"/>
</dbReference>
<keyword evidence="9" id="KW-1185">Reference proteome</keyword>
<evidence type="ECO:0000313" key="9">
    <source>
        <dbReference type="Proteomes" id="UP001596303"/>
    </source>
</evidence>
<keyword evidence="5" id="KW-1278">Translocase</keyword>
<keyword evidence="5" id="KW-0813">Transport</keyword>
<organism evidence="8 9">
    <name type="scientific">Ponticaulis profundi</name>
    <dbReference type="NCBI Taxonomy" id="2665222"/>
    <lineage>
        <taxon>Bacteria</taxon>
        <taxon>Pseudomonadati</taxon>
        <taxon>Pseudomonadota</taxon>
        <taxon>Alphaproteobacteria</taxon>
        <taxon>Hyphomonadales</taxon>
        <taxon>Hyphomonadaceae</taxon>
        <taxon>Ponticaulis</taxon>
    </lineage>
</organism>
<protein>
    <recommendedName>
        <fullName evidence="5">NADH-quinone oxidoreductase subunit N</fullName>
        <ecNumber evidence="5">7.1.1.-</ecNumber>
    </recommendedName>
    <alternativeName>
        <fullName evidence="5">NADH dehydrogenase I subunit N</fullName>
    </alternativeName>
    <alternativeName>
        <fullName evidence="5">NDH-1 subunit N</fullName>
    </alternativeName>
</protein>
<proteinExistence type="inferred from homology"/>
<feature type="transmembrane region" description="Helical" evidence="5">
    <location>
        <begin position="233"/>
        <end position="254"/>
    </location>
</feature>
<feature type="transmembrane region" description="Helical" evidence="5">
    <location>
        <begin position="103"/>
        <end position="122"/>
    </location>
</feature>
<dbReference type="HAMAP" id="MF_00445">
    <property type="entry name" value="NDH1_NuoN_1"/>
    <property type="match status" value="1"/>
</dbReference>
<evidence type="ECO:0000256" key="6">
    <source>
        <dbReference type="RuleBase" id="RU000320"/>
    </source>
</evidence>
<dbReference type="Proteomes" id="UP001596303">
    <property type="component" value="Unassembled WGS sequence"/>
</dbReference>
<keyword evidence="5" id="KW-0830">Ubiquinone</keyword>
<comment type="function">
    <text evidence="5">NDH-1 shuttles electrons from NADH, via FMN and iron-sulfur (Fe-S) centers, to quinones in the respiratory chain. The immediate electron acceptor for the enzyme in this species is believed to be ubiquinone. Couples the redox reaction to proton translocation (for every two electrons transferred, four hydrogen ions are translocated across the cytoplasmic membrane), and thus conserves the redox energy in a proton gradient.</text>
</comment>
<dbReference type="NCBIfam" id="NF004440">
    <property type="entry name" value="PRK05777.1-3"/>
    <property type="match status" value="1"/>
</dbReference>
<dbReference type="PANTHER" id="PTHR22773">
    <property type="entry name" value="NADH DEHYDROGENASE"/>
    <property type="match status" value="1"/>
</dbReference>
<dbReference type="InterPro" id="IPR001750">
    <property type="entry name" value="ND/Mrp_TM"/>
</dbReference>
<gene>
    <name evidence="5 8" type="primary">nuoN</name>
    <name evidence="8" type="ORF">ACFQDM_17855</name>
</gene>
<dbReference type="RefSeq" id="WP_377381616.1">
    <property type="nucleotide sequence ID" value="NZ_JBHSSW010000066.1"/>
</dbReference>
<feature type="transmembrane region" description="Helical" evidence="5">
    <location>
        <begin position="397"/>
        <end position="417"/>
    </location>
</feature>
<dbReference type="InterPro" id="IPR010096">
    <property type="entry name" value="NADH-Q_OxRdtase_suN/2"/>
</dbReference>